<dbReference type="STRING" id="796620.VIBC2010_04939"/>
<dbReference type="eggNOG" id="COG2755">
    <property type="taxonomic scope" value="Bacteria"/>
</dbReference>
<protein>
    <submittedName>
        <fullName evidence="3">Arylesterase</fullName>
    </submittedName>
</protein>
<feature type="domain" description="SGNH hydrolase-type esterase" evidence="2">
    <location>
        <begin position="24"/>
        <end position="180"/>
    </location>
</feature>
<dbReference type="InterPro" id="IPR036514">
    <property type="entry name" value="SGNH_hydro_sf"/>
</dbReference>
<accession>E3BKB1</accession>
<sequence>MRRFIPFIFLLIFAQSAHSKTLMILGDSLSAGYQMPLEEAWPSLITKKLSTVDHPISVINASISGDTSGNGLARLPSLLAQHNPEFVLIELGANDGLRGFKPSIIANNLTEMILLIRQAGAVPILMQIHTLPNYGRRYTESFSALYPNLAKQLNVPLIPFLLREVITKPEWMMSDGLHPKSVAQPWIAEFVAQHLIKVLHRT</sequence>
<dbReference type="Proteomes" id="UP000002943">
    <property type="component" value="Unassembled WGS sequence"/>
</dbReference>
<dbReference type="CDD" id="cd01822">
    <property type="entry name" value="Lysophospholipase_L1_like"/>
    <property type="match status" value="1"/>
</dbReference>
<dbReference type="GO" id="GO:0004622">
    <property type="term" value="F:phosphatidylcholine lysophospholipase activity"/>
    <property type="evidence" value="ECO:0007669"/>
    <property type="project" value="TreeGrafter"/>
</dbReference>
<dbReference type="InterPro" id="IPR008265">
    <property type="entry name" value="Lipase_GDSL_AS"/>
</dbReference>
<dbReference type="PANTHER" id="PTHR30383:SF24">
    <property type="entry name" value="THIOESTERASE 1_PROTEASE 1_LYSOPHOSPHOLIPASE L1"/>
    <property type="match status" value="1"/>
</dbReference>
<gene>
    <name evidence="3" type="ORF">VIBC2010_04939</name>
</gene>
<organism evidence="3 4">
    <name type="scientific">Vibrio caribbeanicus ATCC BAA-2122</name>
    <dbReference type="NCBI Taxonomy" id="796620"/>
    <lineage>
        <taxon>Bacteria</taxon>
        <taxon>Pseudomonadati</taxon>
        <taxon>Pseudomonadota</taxon>
        <taxon>Gammaproteobacteria</taxon>
        <taxon>Vibrionales</taxon>
        <taxon>Vibrionaceae</taxon>
        <taxon>Vibrio</taxon>
    </lineage>
</organism>
<evidence type="ECO:0000313" key="4">
    <source>
        <dbReference type="Proteomes" id="UP000002943"/>
    </source>
</evidence>
<dbReference type="InterPro" id="IPR013830">
    <property type="entry name" value="SGNH_hydro"/>
</dbReference>
<keyword evidence="1" id="KW-0732">Signal</keyword>
<evidence type="ECO:0000256" key="1">
    <source>
        <dbReference type="SAM" id="SignalP"/>
    </source>
</evidence>
<dbReference type="AlphaFoldDB" id="E3BKB1"/>
<reference evidence="3 4" key="1">
    <citation type="journal article" date="2012" name="Int. J. Syst. Evol. Microbiol.">
        <title>Vibrio caribbeanicus sp. nov., isolated from the marine sponge Scleritoderma cyanea.</title>
        <authorList>
            <person name="Hoffmann M."/>
            <person name="Monday S.R."/>
            <person name="Allard M.W."/>
            <person name="Strain E.A."/>
            <person name="Whittaker P."/>
            <person name="Naum M."/>
            <person name="McCarthy P.J."/>
            <person name="Lopez J.V."/>
            <person name="Fischer M."/>
            <person name="Brown E.W."/>
        </authorList>
    </citation>
    <scope>NUCLEOTIDE SEQUENCE [LARGE SCALE GENOMIC DNA]</scope>
    <source>
        <strain evidence="3 4">ATCC BAA-2122</strain>
    </source>
</reference>
<dbReference type="RefSeq" id="WP_009601474.1">
    <property type="nucleotide sequence ID" value="NZ_AEIU01000074.1"/>
</dbReference>
<feature type="chain" id="PRO_5003166518" evidence="1">
    <location>
        <begin position="20"/>
        <end position="202"/>
    </location>
</feature>
<dbReference type="GO" id="GO:0006629">
    <property type="term" value="P:lipid metabolic process"/>
    <property type="evidence" value="ECO:0007669"/>
    <property type="project" value="InterPro"/>
</dbReference>
<feature type="signal peptide" evidence="1">
    <location>
        <begin position="1"/>
        <end position="19"/>
    </location>
</feature>
<proteinExistence type="predicted"/>
<evidence type="ECO:0000313" key="3">
    <source>
        <dbReference type="EMBL" id="EFP96496.1"/>
    </source>
</evidence>
<dbReference type="PROSITE" id="PS01098">
    <property type="entry name" value="LIPASE_GDSL_SER"/>
    <property type="match status" value="1"/>
</dbReference>
<dbReference type="PANTHER" id="PTHR30383">
    <property type="entry name" value="THIOESTERASE 1/PROTEASE 1/LYSOPHOSPHOLIPASE L1"/>
    <property type="match status" value="1"/>
</dbReference>
<dbReference type="OrthoDB" id="9786188at2"/>
<dbReference type="Pfam" id="PF13472">
    <property type="entry name" value="Lipase_GDSL_2"/>
    <property type="match status" value="1"/>
</dbReference>
<dbReference type="Gene3D" id="3.40.50.1110">
    <property type="entry name" value="SGNH hydrolase"/>
    <property type="match status" value="1"/>
</dbReference>
<comment type="caution">
    <text evidence="3">The sequence shown here is derived from an EMBL/GenBank/DDBJ whole genome shotgun (WGS) entry which is preliminary data.</text>
</comment>
<name>E3BKB1_9VIBR</name>
<evidence type="ECO:0000259" key="2">
    <source>
        <dbReference type="Pfam" id="PF13472"/>
    </source>
</evidence>
<dbReference type="InterPro" id="IPR051532">
    <property type="entry name" value="Ester_Hydrolysis_Enzymes"/>
</dbReference>
<dbReference type="SUPFAM" id="SSF52266">
    <property type="entry name" value="SGNH hydrolase"/>
    <property type="match status" value="1"/>
</dbReference>
<keyword evidence="4" id="KW-1185">Reference proteome</keyword>
<dbReference type="EMBL" id="AEIU01000074">
    <property type="protein sequence ID" value="EFP96496.1"/>
    <property type="molecule type" value="Genomic_DNA"/>
</dbReference>